<dbReference type="Gene3D" id="2.60.200.20">
    <property type="match status" value="1"/>
</dbReference>
<sequence>MTSTTANNNPVTPQMIQSSAFQSVVRNQQSLESANGNVSSFLLTNVSAANSENLLSSIPNTRPHTNTDLVQQEQTISSSSPSSNLCSKIVRVLRDDDGTRRSESPSTAADCQKIANSASSSETNFSNAAVAPPLPPPSDCLARLETPDCLYFVCKKRLVIGRETAHSTADVSFKKTFVSRAHLELTFVASSMNAAAFAATTKDYDEAEEDDDDDETTSQDDGVWLLKCNGKNGILINNSKYYPNNSSTIFLLKSLHKSSFKRFSIVVVSENALGEFRNENDESTVNERANALTVAHDDEQK</sequence>
<dbReference type="InterPro" id="IPR000253">
    <property type="entry name" value="FHA_dom"/>
</dbReference>
<dbReference type="Proteomes" id="UP000887565">
    <property type="component" value="Unplaced"/>
</dbReference>
<dbReference type="InterPro" id="IPR008984">
    <property type="entry name" value="SMAD_FHA_dom_sf"/>
</dbReference>
<dbReference type="WBParaSite" id="nRc.2.0.1.t23793-RA">
    <property type="protein sequence ID" value="nRc.2.0.1.t23793-RA"/>
    <property type="gene ID" value="nRc.2.0.1.g23793"/>
</dbReference>
<reference evidence="3" key="1">
    <citation type="submission" date="2022-11" db="UniProtKB">
        <authorList>
            <consortium name="WormBaseParasite"/>
        </authorList>
    </citation>
    <scope>IDENTIFICATION</scope>
</reference>
<accession>A0A915JBB9</accession>
<evidence type="ECO:0000313" key="3">
    <source>
        <dbReference type="WBParaSite" id="nRc.2.0.1.t23793-RA"/>
    </source>
</evidence>
<evidence type="ECO:0000313" key="2">
    <source>
        <dbReference type="Proteomes" id="UP000887565"/>
    </source>
</evidence>
<dbReference type="PROSITE" id="PS50006">
    <property type="entry name" value="FHA_DOMAIN"/>
    <property type="match status" value="1"/>
</dbReference>
<evidence type="ECO:0000259" key="1">
    <source>
        <dbReference type="PROSITE" id="PS50006"/>
    </source>
</evidence>
<keyword evidence="2" id="KW-1185">Reference proteome</keyword>
<protein>
    <submittedName>
        <fullName evidence="3">FHA domain-containing protein</fullName>
    </submittedName>
</protein>
<name>A0A915JBB9_ROMCU</name>
<organism evidence="2 3">
    <name type="scientific">Romanomermis culicivorax</name>
    <name type="common">Nematode worm</name>
    <dbReference type="NCBI Taxonomy" id="13658"/>
    <lineage>
        <taxon>Eukaryota</taxon>
        <taxon>Metazoa</taxon>
        <taxon>Ecdysozoa</taxon>
        <taxon>Nematoda</taxon>
        <taxon>Enoplea</taxon>
        <taxon>Dorylaimia</taxon>
        <taxon>Mermithida</taxon>
        <taxon>Mermithoidea</taxon>
        <taxon>Mermithidae</taxon>
        <taxon>Romanomermis</taxon>
    </lineage>
</organism>
<proteinExistence type="predicted"/>
<dbReference type="AlphaFoldDB" id="A0A915JBB9"/>
<feature type="domain" description="FHA" evidence="1">
    <location>
        <begin position="158"/>
        <end position="241"/>
    </location>
</feature>
<dbReference type="SUPFAM" id="SSF49879">
    <property type="entry name" value="SMAD/FHA domain"/>
    <property type="match status" value="1"/>
</dbReference>